<dbReference type="AlphaFoldDB" id="A0A4R2R145"/>
<feature type="transmembrane region" description="Helical" evidence="6">
    <location>
        <begin position="419"/>
        <end position="436"/>
    </location>
</feature>
<feature type="compositionally biased region" description="Low complexity" evidence="5">
    <location>
        <begin position="478"/>
        <end position="492"/>
    </location>
</feature>
<feature type="region of interest" description="Disordered" evidence="5">
    <location>
        <begin position="472"/>
        <end position="492"/>
    </location>
</feature>
<organism evidence="8 9">
    <name type="scientific">Tamaricihabitans halophyticus</name>
    <dbReference type="NCBI Taxonomy" id="1262583"/>
    <lineage>
        <taxon>Bacteria</taxon>
        <taxon>Bacillati</taxon>
        <taxon>Actinomycetota</taxon>
        <taxon>Actinomycetes</taxon>
        <taxon>Pseudonocardiales</taxon>
        <taxon>Pseudonocardiaceae</taxon>
        <taxon>Tamaricihabitans</taxon>
    </lineage>
</organism>
<accession>A0A4R2R145</accession>
<evidence type="ECO:0000256" key="1">
    <source>
        <dbReference type="ARBA" id="ARBA00004651"/>
    </source>
</evidence>
<protein>
    <submittedName>
        <fullName evidence="8">Putative MFS family arabinose efflux permease</fullName>
    </submittedName>
</protein>
<evidence type="ECO:0000259" key="7">
    <source>
        <dbReference type="PROSITE" id="PS50850"/>
    </source>
</evidence>
<evidence type="ECO:0000256" key="6">
    <source>
        <dbReference type="SAM" id="Phobius"/>
    </source>
</evidence>
<dbReference type="GO" id="GO:0046943">
    <property type="term" value="F:carboxylic acid transmembrane transporter activity"/>
    <property type="evidence" value="ECO:0007669"/>
    <property type="project" value="TreeGrafter"/>
</dbReference>
<evidence type="ECO:0000313" key="9">
    <source>
        <dbReference type="Proteomes" id="UP000294911"/>
    </source>
</evidence>
<dbReference type="PROSITE" id="PS00217">
    <property type="entry name" value="SUGAR_TRANSPORT_2"/>
    <property type="match status" value="1"/>
</dbReference>
<keyword evidence="4 6" id="KW-0472">Membrane</keyword>
<feature type="transmembrane region" description="Helical" evidence="6">
    <location>
        <begin position="318"/>
        <end position="339"/>
    </location>
</feature>
<feature type="transmembrane region" description="Helical" evidence="6">
    <location>
        <begin position="346"/>
        <end position="366"/>
    </location>
</feature>
<evidence type="ECO:0000256" key="3">
    <source>
        <dbReference type="ARBA" id="ARBA00022989"/>
    </source>
</evidence>
<dbReference type="SUPFAM" id="SSF103473">
    <property type="entry name" value="MFS general substrate transporter"/>
    <property type="match status" value="1"/>
</dbReference>
<feature type="transmembrane region" description="Helical" evidence="6">
    <location>
        <begin position="38"/>
        <end position="57"/>
    </location>
</feature>
<dbReference type="InterPro" id="IPR005828">
    <property type="entry name" value="MFS_sugar_transport-like"/>
</dbReference>
<feature type="transmembrane region" description="Helical" evidence="6">
    <location>
        <begin position="282"/>
        <end position="306"/>
    </location>
</feature>
<feature type="transmembrane region" description="Helical" evidence="6">
    <location>
        <begin position="130"/>
        <end position="152"/>
    </location>
</feature>
<name>A0A4R2R145_9PSEU</name>
<dbReference type="PANTHER" id="PTHR23508">
    <property type="entry name" value="CARBOXYLIC ACID TRANSPORTER PROTEIN HOMOLOG"/>
    <property type="match status" value="1"/>
</dbReference>
<gene>
    <name evidence="8" type="ORF">EV191_105237</name>
</gene>
<evidence type="ECO:0000256" key="5">
    <source>
        <dbReference type="SAM" id="MobiDB-lite"/>
    </source>
</evidence>
<feature type="transmembrane region" description="Helical" evidence="6">
    <location>
        <begin position="77"/>
        <end position="97"/>
    </location>
</feature>
<dbReference type="GO" id="GO:0005886">
    <property type="term" value="C:plasma membrane"/>
    <property type="evidence" value="ECO:0007669"/>
    <property type="project" value="UniProtKB-SubCell"/>
</dbReference>
<evidence type="ECO:0000313" key="8">
    <source>
        <dbReference type="EMBL" id="TCP53171.1"/>
    </source>
</evidence>
<keyword evidence="2 6" id="KW-0812">Transmembrane</keyword>
<dbReference type="EMBL" id="SLXQ01000005">
    <property type="protein sequence ID" value="TCP53171.1"/>
    <property type="molecule type" value="Genomic_DNA"/>
</dbReference>
<sequence>MSQTPSSSPAEPAVVIRTARDVVDAINSGRVRGGNERAIILIALGGIFIDAYDFTSLAFGLSDIAEQFDLDAVEHGVVGASIMVGALLGALFGGYLVDKIGRYKMFMADMVFFVIAALACAFAPNAETLTLARFIMGVGIGLDFPVALAFIAEYSALRGKGGRVTLWQPMWYIATGTSFAVLLPMYFLLPESAHGDLWRWAVGFGAVPALVVMLVRHRYMEESASWAAKQGKLERAVQILRNSYGVDAVLAEDAVREQATEPPAWWRGIKQLFTRRYRKRTILAGVLSATQAAQYYAVGFALPFIIGSFLGQDTLTTIIGPLIFNFVFGVTGGFAGVALAARLGSWGLSVSGFVVCLVALPPLALIGEPTGTGGIIAAGALLGVFVFFHAYGPGAQGMTMATLSYPTSLRGTGSGFGQMALRIGSTTSLLLFPVLSDALGTGVFWVVMIAPALGLLTLLLIRWEPIGTDVDAEDFADPADSAGPAGPAREDG</sequence>
<dbReference type="CDD" id="cd17316">
    <property type="entry name" value="MFS_SV2_like"/>
    <property type="match status" value="1"/>
</dbReference>
<feature type="transmembrane region" description="Helical" evidence="6">
    <location>
        <begin position="372"/>
        <end position="391"/>
    </location>
</feature>
<keyword evidence="3 6" id="KW-1133">Transmembrane helix</keyword>
<dbReference type="InterPro" id="IPR020846">
    <property type="entry name" value="MFS_dom"/>
</dbReference>
<comment type="caution">
    <text evidence="8">The sequence shown here is derived from an EMBL/GenBank/DDBJ whole genome shotgun (WGS) entry which is preliminary data.</text>
</comment>
<dbReference type="InterPro" id="IPR036259">
    <property type="entry name" value="MFS_trans_sf"/>
</dbReference>
<dbReference type="RefSeq" id="WP_132877602.1">
    <property type="nucleotide sequence ID" value="NZ_SLXQ01000005.1"/>
</dbReference>
<keyword evidence="9" id="KW-1185">Reference proteome</keyword>
<evidence type="ECO:0000256" key="4">
    <source>
        <dbReference type="ARBA" id="ARBA00023136"/>
    </source>
</evidence>
<evidence type="ECO:0000256" key="2">
    <source>
        <dbReference type="ARBA" id="ARBA00022692"/>
    </source>
</evidence>
<dbReference type="Pfam" id="PF00083">
    <property type="entry name" value="Sugar_tr"/>
    <property type="match status" value="1"/>
</dbReference>
<dbReference type="PANTHER" id="PTHR23508:SF10">
    <property type="entry name" value="CARBOXYLIC ACID TRANSPORTER PROTEIN HOMOLOG"/>
    <property type="match status" value="1"/>
</dbReference>
<feature type="transmembrane region" description="Helical" evidence="6">
    <location>
        <begin position="442"/>
        <end position="461"/>
    </location>
</feature>
<dbReference type="Gene3D" id="1.20.1250.20">
    <property type="entry name" value="MFS general substrate transporter like domains"/>
    <property type="match status" value="1"/>
</dbReference>
<dbReference type="InterPro" id="IPR005829">
    <property type="entry name" value="Sugar_transporter_CS"/>
</dbReference>
<reference evidence="8 9" key="1">
    <citation type="submission" date="2019-03" db="EMBL/GenBank/DDBJ databases">
        <title>Genomic Encyclopedia of Type Strains, Phase IV (KMG-IV): sequencing the most valuable type-strain genomes for metagenomic binning, comparative biology and taxonomic classification.</title>
        <authorList>
            <person name="Goeker M."/>
        </authorList>
    </citation>
    <scope>NUCLEOTIDE SEQUENCE [LARGE SCALE GENOMIC DNA]</scope>
    <source>
        <strain evidence="8 9">DSM 45765</strain>
    </source>
</reference>
<dbReference type="PROSITE" id="PS50850">
    <property type="entry name" value="MFS"/>
    <property type="match status" value="1"/>
</dbReference>
<feature type="transmembrane region" description="Helical" evidence="6">
    <location>
        <begin position="197"/>
        <end position="215"/>
    </location>
</feature>
<comment type="subcellular location">
    <subcellularLocation>
        <location evidence="1">Cell membrane</location>
        <topology evidence="1">Multi-pass membrane protein</topology>
    </subcellularLocation>
</comment>
<feature type="domain" description="Major facilitator superfamily (MFS) profile" evidence="7">
    <location>
        <begin position="39"/>
        <end position="466"/>
    </location>
</feature>
<proteinExistence type="predicted"/>
<dbReference type="OrthoDB" id="9787026at2"/>
<feature type="transmembrane region" description="Helical" evidence="6">
    <location>
        <begin position="164"/>
        <end position="185"/>
    </location>
</feature>
<dbReference type="Proteomes" id="UP000294911">
    <property type="component" value="Unassembled WGS sequence"/>
</dbReference>
<feature type="transmembrane region" description="Helical" evidence="6">
    <location>
        <begin position="106"/>
        <end position="124"/>
    </location>
</feature>